<dbReference type="InterPro" id="IPR028036">
    <property type="entry name" value="DMAC1-like_dom"/>
</dbReference>
<feature type="domain" description="Distal membrane-arm assembly complex protein 1-like" evidence="1">
    <location>
        <begin position="10"/>
        <end position="48"/>
    </location>
</feature>
<reference evidence="2" key="1">
    <citation type="submission" date="2023-03" db="EMBL/GenBank/DDBJ databases">
        <title>Massive genome expansion in bonnet fungi (Mycena s.s.) driven by repeated elements and novel gene families across ecological guilds.</title>
        <authorList>
            <consortium name="Lawrence Berkeley National Laboratory"/>
            <person name="Harder C.B."/>
            <person name="Miyauchi S."/>
            <person name="Viragh M."/>
            <person name="Kuo A."/>
            <person name="Thoen E."/>
            <person name="Andreopoulos B."/>
            <person name="Lu D."/>
            <person name="Skrede I."/>
            <person name="Drula E."/>
            <person name="Henrissat B."/>
            <person name="Morin E."/>
            <person name="Kohler A."/>
            <person name="Barry K."/>
            <person name="LaButti K."/>
            <person name="Morin E."/>
            <person name="Salamov A."/>
            <person name="Lipzen A."/>
            <person name="Mereny Z."/>
            <person name="Hegedus B."/>
            <person name="Baldrian P."/>
            <person name="Stursova M."/>
            <person name="Weitz H."/>
            <person name="Taylor A."/>
            <person name="Grigoriev I.V."/>
            <person name="Nagy L.G."/>
            <person name="Martin F."/>
            <person name="Kauserud H."/>
        </authorList>
    </citation>
    <scope>NUCLEOTIDE SEQUENCE</scope>
    <source>
        <strain evidence="2">CBHHK182m</strain>
    </source>
</reference>
<comment type="caution">
    <text evidence="2">The sequence shown here is derived from an EMBL/GenBank/DDBJ whole genome shotgun (WGS) entry which is preliminary data.</text>
</comment>
<proteinExistence type="predicted"/>
<dbReference type="Proteomes" id="UP001215598">
    <property type="component" value="Unassembled WGS sequence"/>
</dbReference>
<protein>
    <recommendedName>
        <fullName evidence="1">Distal membrane-arm assembly complex protein 1-like domain-containing protein</fullName>
    </recommendedName>
</protein>
<dbReference type="EMBL" id="JARKIB010000102">
    <property type="protein sequence ID" value="KAJ7740591.1"/>
    <property type="molecule type" value="Genomic_DNA"/>
</dbReference>
<name>A0AAD7IDE2_9AGAR</name>
<dbReference type="AlphaFoldDB" id="A0AAD7IDE2"/>
<sequence>MAETRASGTDCLACRISGTATFTGLGIYALWMSREAAPGGRGSKKLLAVFGAGTPRFPSGFLRSVLESLSISAMIVGGVVRWKQTGNDAEPTTTKT</sequence>
<accession>A0AAD7IDE2</accession>
<organism evidence="2 3">
    <name type="scientific">Mycena metata</name>
    <dbReference type="NCBI Taxonomy" id="1033252"/>
    <lineage>
        <taxon>Eukaryota</taxon>
        <taxon>Fungi</taxon>
        <taxon>Dikarya</taxon>
        <taxon>Basidiomycota</taxon>
        <taxon>Agaricomycotina</taxon>
        <taxon>Agaricomycetes</taxon>
        <taxon>Agaricomycetidae</taxon>
        <taxon>Agaricales</taxon>
        <taxon>Marasmiineae</taxon>
        <taxon>Mycenaceae</taxon>
        <taxon>Mycena</taxon>
    </lineage>
</organism>
<evidence type="ECO:0000313" key="3">
    <source>
        <dbReference type="Proteomes" id="UP001215598"/>
    </source>
</evidence>
<evidence type="ECO:0000259" key="1">
    <source>
        <dbReference type="Pfam" id="PF15055"/>
    </source>
</evidence>
<keyword evidence="3" id="KW-1185">Reference proteome</keyword>
<gene>
    <name evidence="2" type="ORF">B0H16DRAFT_1424154</name>
</gene>
<evidence type="ECO:0000313" key="2">
    <source>
        <dbReference type="EMBL" id="KAJ7740591.1"/>
    </source>
</evidence>
<dbReference type="Pfam" id="PF15055">
    <property type="entry name" value="DMAC1_Dmo2"/>
    <property type="match status" value="1"/>
</dbReference>